<dbReference type="CDD" id="cd04717">
    <property type="entry name" value="BAH_polybromo"/>
    <property type="match status" value="1"/>
</dbReference>
<dbReference type="PANTHER" id="PTHR16062:SF21">
    <property type="entry name" value="CHROMATIN STRUCTURE-REMODELING COMPLEX SUBUNIT RSC1-RELATED"/>
    <property type="match status" value="1"/>
</dbReference>
<evidence type="ECO:0000256" key="3">
    <source>
        <dbReference type="ARBA" id="ARBA00022737"/>
    </source>
</evidence>
<keyword evidence="8" id="KW-0539">Nucleus</keyword>
<evidence type="ECO:0000256" key="7">
    <source>
        <dbReference type="ARBA" id="ARBA00023163"/>
    </source>
</evidence>
<feature type="compositionally biased region" description="Low complexity" evidence="11">
    <location>
        <begin position="659"/>
        <end position="670"/>
    </location>
</feature>
<evidence type="ECO:0000259" key="13">
    <source>
        <dbReference type="PROSITE" id="PS51038"/>
    </source>
</evidence>
<comment type="similarity">
    <text evidence="9">Belongs to the RSC1 family.</text>
</comment>
<keyword evidence="6 10" id="KW-0103">Bromodomain</keyword>
<comment type="caution">
    <text evidence="14">The sequence shown here is derived from an EMBL/GenBank/DDBJ whole genome shotgun (WGS) entry which is preliminary data.</text>
</comment>
<dbReference type="InterPro" id="IPR043151">
    <property type="entry name" value="BAH_sf"/>
</dbReference>
<keyword evidence="15" id="KW-1185">Reference proteome</keyword>
<dbReference type="FunFam" id="2.30.30.490:FF:000016">
    <property type="entry name" value="RSC complex member"/>
    <property type="match status" value="1"/>
</dbReference>
<feature type="region of interest" description="Disordered" evidence="11">
    <location>
        <begin position="650"/>
        <end position="681"/>
    </location>
</feature>
<dbReference type="GO" id="GO:0006368">
    <property type="term" value="P:transcription elongation by RNA polymerase II"/>
    <property type="evidence" value="ECO:0007669"/>
    <property type="project" value="TreeGrafter"/>
</dbReference>
<keyword evidence="2" id="KW-0597">Phosphoprotein</keyword>
<feature type="compositionally biased region" description="Low complexity" evidence="11">
    <location>
        <begin position="702"/>
        <end position="740"/>
    </location>
</feature>
<feature type="region of interest" description="Disordered" evidence="11">
    <location>
        <begin position="199"/>
        <end position="219"/>
    </location>
</feature>
<gene>
    <name evidence="14" type="primary">RSC1_1</name>
    <name evidence="14" type="ORF">Cantr_08376</name>
</gene>
<dbReference type="GO" id="GO:0016586">
    <property type="term" value="C:RSC-type complex"/>
    <property type="evidence" value="ECO:0007669"/>
    <property type="project" value="InterPro"/>
</dbReference>
<dbReference type="InterPro" id="IPR036427">
    <property type="entry name" value="Bromodomain-like_sf"/>
</dbReference>
<dbReference type="Gene3D" id="2.30.30.490">
    <property type="match status" value="1"/>
</dbReference>
<dbReference type="STRING" id="5486.A0A367Y4C4"/>
<keyword evidence="3" id="KW-0677">Repeat</keyword>
<feature type="domain" description="BAH" evidence="13">
    <location>
        <begin position="374"/>
        <end position="495"/>
    </location>
</feature>
<dbReference type="InterPro" id="IPR048047">
    <property type="entry name" value="RSC1/2_bromodom"/>
</dbReference>
<dbReference type="CDD" id="cd05522">
    <property type="entry name" value="Bromo_Rsc1_2_II"/>
    <property type="match status" value="1"/>
</dbReference>
<dbReference type="PANTHER" id="PTHR16062">
    <property type="entry name" value="SWI/SNF-RELATED"/>
    <property type="match status" value="1"/>
</dbReference>
<dbReference type="SUPFAM" id="SSF47370">
    <property type="entry name" value="Bromodomain"/>
    <property type="match status" value="2"/>
</dbReference>
<feature type="region of interest" description="Disordered" evidence="11">
    <location>
        <begin position="694"/>
        <end position="740"/>
    </location>
</feature>
<protein>
    <submittedName>
        <fullName evidence="14">Chromatin structure-remodeling complex subunit RSC1</fullName>
    </submittedName>
</protein>
<dbReference type="InterPro" id="IPR001487">
    <property type="entry name" value="Bromodomain"/>
</dbReference>
<evidence type="ECO:0000256" key="10">
    <source>
        <dbReference type="PROSITE-ProRule" id="PRU00035"/>
    </source>
</evidence>
<dbReference type="InterPro" id="IPR018359">
    <property type="entry name" value="Bromodomain_CS"/>
</dbReference>
<evidence type="ECO:0000256" key="9">
    <source>
        <dbReference type="ARBA" id="ARBA00061403"/>
    </source>
</evidence>
<dbReference type="Pfam" id="PF01426">
    <property type="entry name" value="BAH"/>
    <property type="match status" value="1"/>
</dbReference>
<keyword evidence="4" id="KW-0156">Chromatin regulator</keyword>
<evidence type="ECO:0000256" key="2">
    <source>
        <dbReference type="ARBA" id="ARBA00022553"/>
    </source>
</evidence>
<feature type="domain" description="Bromo" evidence="12">
    <location>
        <begin position="253"/>
        <end position="323"/>
    </location>
</feature>
<evidence type="ECO:0000313" key="15">
    <source>
        <dbReference type="Proteomes" id="UP000253472"/>
    </source>
</evidence>
<evidence type="ECO:0000256" key="1">
    <source>
        <dbReference type="ARBA" id="ARBA00004123"/>
    </source>
</evidence>
<accession>A0A367Y4C4</accession>
<dbReference type="Pfam" id="PF00439">
    <property type="entry name" value="Bromodomain"/>
    <property type="match status" value="2"/>
</dbReference>
<dbReference type="GO" id="GO:0003682">
    <property type="term" value="F:chromatin binding"/>
    <property type="evidence" value="ECO:0007669"/>
    <property type="project" value="InterPro"/>
</dbReference>
<feature type="compositionally biased region" description="Low complexity" evidence="11">
    <location>
        <begin position="199"/>
        <end position="209"/>
    </location>
</feature>
<dbReference type="PROSITE" id="PS51038">
    <property type="entry name" value="BAH"/>
    <property type="match status" value="1"/>
</dbReference>
<dbReference type="SMART" id="SM00297">
    <property type="entry name" value="BROMO"/>
    <property type="match status" value="2"/>
</dbReference>
<evidence type="ECO:0000256" key="11">
    <source>
        <dbReference type="SAM" id="MobiDB-lite"/>
    </source>
</evidence>
<organism evidence="14 15">
    <name type="scientific">Candida viswanathii</name>
    <dbReference type="NCBI Taxonomy" id="5486"/>
    <lineage>
        <taxon>Eukaryota</taxon>
        <taxon>Fungi</taxon>
        <taxon>Dikarya</taxon>
        <taxon>Ascomycota</taxon>
        <taxon>Saccharomycotina</taxon>
        <taxon>Pichiomycetes</taxon>
        <taxon>Debaryomycetaceae</taxon>
        <taxon>Candida/Lodderomyces clade</taxon>
        <taxon>Candida</taxon>
    </lineage>
</organism>
<proteinExistence type="inferred from homology"/>
<feature type="domain" description="Bromo" evidence="12">
    <location>
        <begin position="44"/>
        <end position="95"/>
    </location>
</feature>
<comment type="subcellular location">
    <subcellularLocation>
        <location evidence="1">Nucleus</location>
    </subcellularLocation>
</comment>
<dbReference type="AlphaFoldDB" id="A0A367Y4C4"/>
<dbReference type="SMART" id="SM00439">
    <property type="entry name" value="BAH"/>
    <property type="match status" value="1"/>
</dbReference>
<dbReference type="PRINTS" id="PR00503">
    <property type="entry name" value="BROMODOMAIN"/>
</dbReference>
<keyword evidence="7" id="KW-0804">Transcription</keyword>
<dbReference type="InterPro" id="IPR001025">
    <property type="entry name" value="BAH_dom"/>
</dbReference>
<dbReference type="InterPro" id="IPR037382">
    <property type="entry name" value="Rsc/polybromo"/>
</dbReference>
<keyword evidence="5" id="KW-0805">Transcription regulation</keyword>
<evidence type="ECO:0000313" key="14">
    <source>
        <dbReference type="EMBL" id="RCK60714.1"/>
    </source>
</evidence>
<dbReference type="Proteomes" id="UP000253472">
    <property type="component" value="Unassembled WGS sequence"/>
</dbReference>
<sequence>MSERERKKLLNKLQTFLDGVYKIKDNGFLISNTFHTVPLRSGTDYYKVVQNPLSLHAIGRKVKSLKYNTAQEFINDLALVSWNARLYNQPESVIYRQAQILKQYIIDVIIAKLKTDKRFNGQGLIYPHIGDLPEDKDNDELVGFSFENSEVTPGPSTAGALKRDEFEMSATPQTIEPSVVSLSKPLVSTAGYNTRLAYTAPSATPTPSRTTRRPKENQIESGIRRGRPPIIDKPFETRIKLILKGFKKLRDNNNKLLTKHFDKLPDAKVYSDYYEVIANPISLNEIRVKVRSRKYASVEQFINDLDLMFANAQLYYQDDPYGEEFLDYLQFKKEAHIIIQAELNKSDKEILLSTSSSSDGILRYPLESLEIDGYTYKIGNWVLMKNPADPERPIVGQIFRMWSTEDGKKYCNMCWYYRPEQTCHAVDRLFFMNEVCKTGQYRDHLVDDIIGPCYVIFLTRYQKGDLPEGVIPESAPWFICEFRYNENSHHFNRIRTWKACLPDEVRDDPEQPLVPLPETRKLIKYDSPIKDMLPPNAYQGMDIPDPIPGTANSPPLSGSVFIDAPLPNDDLGQYISSQNVVAVPEHDDPKSTRHAYLFTPISQLKGGGGSTNTVYATTPALPHGTPNHVPAKPISDTLGLAASRIAASTASGLGHPGSNNNNNNNANVNNILPREADKPQFPGTYKLLHEQIQENQAKKQQEQQLQQLQHQQHQQLFRKTTTPTPTSIVPTGTTYHSSTSSYSNLINGGTLAYGLEDDDDSLGELSDLVNKKRKVGPNGETSEEILFYRAPPIQLGGNRIVTNSNLELGHSASYLAWKLNQEK</sequence>
<dbReference type="PROSITE" id="PS50014">
    <property type="entry name" value="BROMODOMAIN_2"/>
    <property type="match status" value="2"/>
</dbReference>
<dbReference type="GO" id="GO:0006338">
    <property type="term" value="P:chromatin remodeling"/>
    <property type="evidence" value="ECO:0007669"/>
    <property type="project" value="InterPro"/>
</dbReference>
<dbReference type="EMBL" id="QLNQ01000026">
    <property type="protein sequence ID" value="RCK60714.1"/>
    <property type="molecule type" value="Genomic_DNA"/>
</dbReference>
<name>A0A367Y4C4_9ASCO</name>
<evidence type="ECO:0000259" key="12">
    <source>
        <dbReference type="PROSITE" id="PS50014"/>
    </source>
</evidence>
<dbReference type="PROSITE" id="PS00633">
    <property type="entry name" value="BROMODOMAIN_1"/>
    <property type="match status" value="1"/>
</dbReference>
<reference evidence="14 15" key="1">
    <citation type="submission" date="2018-06" db="EMBL/GenBank/DDBJ databases">
        <title>Whole genome sequencing of Candida tropicalis (genome annotated by CSBL at Korea University).</title>
        <authorList>
            <person name="Ahn J."/>
        </authorList>
    </citation>
    <scope>NUCLEOTIDE SEQUENCE [LARGE SCALE GENOMIC DNA]</scope>
    <source>
        <strain evidence="14 15">ATCC 20962</strain>
    </source>
</reference>
<evidence type="ECO:0000256" key="6">
    <source>
        <dbReference type="ARBA" id="ARBA00023117"/>
    </source>
</evidence>
<evidence type="ECO:0000256" key="5">
    <source>
        <dbReference type="ARBA" id="ARBA00023015"/>
    </source>
</evidence>
<evidence type="ECO:0000256" key="8">
    <source>
        <dbReference type="ARBA" id="ARBA00023242"/>
    </source>
</evidence>
<dbReference type="OrthoDB" id="1742084at2759"/>
<evidence type="ECO:0000256" key="4">
    <source>
        <dbReference type="ARBA" id="ARBA00022853"/>
    </source>
</evidence>
<dbReference type="Gene3D" id="1.20.920.10">
    <property type="entry name" value="Bromodomain-like"/>
    <property type="match status" value="2"/>
</dbReference>